<comment type="caution">
    <text evidence="3">The sequence shown here is derived from an EMBL/GenBank/DDBJ whole genome shotgun (WGS) entry which is preliminary data.</text>
</comment>
<proteinExistence type="predicted"/>
<evidence type="ECO:0000313" key="4">
    <source>
        <dbReference type="Proteomes" id="UP000031980"/>
    </source>
</evidence>
<evidence type="ECO:0000256" key="1">
    <source>
        <dbReference type="SAM" id="Phobius"/>
    </source>
</evidence>
<gene>
    <name evidence="3" type="ORF">BA92_10495</name>
</gene>
<keyword evidence="1" id="KW-1133">Transmembrane helix</keyword>
<dbReference type="Pfam" id="PF25881">
    <property type="entry name" value="HH_YBHG"/>
    <property type="match status" value="1"/>
</dbReference>
<dbReference type="PANTHER" id="PTHR30438:SF1">
    <property type="entry name" value="36 KDA ANTIGEN"/>
    <property type="match status" value="1"/>
</dbReference>
<dbReference type="Gene3D" id="1.10.287.470">
    <property type="entry name" value="Helix hairpin bin"/>
    <property type="match status" value="1"/>
</dbReference>
<dbReference type="AlphaFoldDB" id="A0A0C3MDT8"/>
<evidence type="ECO:0000259" key="2">
    <source>
        <dbReference type="Pfam" id="PF25881"/>
    </source>
</evidence>
<dbReference type="RefSeq" id="WP_041505338.1">
    <property type="nucleotide sequence ID" value="NZ_JPIU01000039.1"/>
</dbReference>
<dbReference type="InterPro" id="IPR059052">
    <property type="entry name" value="HH_YbhG-like"/>
</dbReference>
<keyword evidence="4" id="KW-1185">Reference proteome</keyword>
<accession>A0A0C3MDT8</accession>
<sequence>MKNEKKENGKVKIFAGIVLIVLLVGVFGFIFRKPLPEIIQGEAEANEVRISGKVPGRIALFLVDEGDRVRKGDTVAILDSPEVIAKYSQARAAEEAAQALSDKAQKGAREEKITMAYQTWKKAQAASDVAKKSYERVQKLFENGVMSAQKRDEAEANYKAMSATEQAAQAQYEMAINGAEKEDKLAAEAQVNRAKGAVAEVSSYVNETFLISPIDGEISERYPHVGELVGTGSPVMDVLDLSDTWVVFNVREDLLKDLQVGVTFKAYVPALDNKEITLKVTRMKDMGSYAAWRATKTTGQYDAKTFEVKAVPTEPVEGLRPGMSVLKKVKG</sequence>
<dbReference type="Proteomes" id="UP000031980">
    <property type="component" value="Unassembled WGS sequence"/>
</dbReference>
<dbReference type="Gene3D" id="2.40.50.100">
    <property type="match status" value="1"/>
</dbReference>
<dbReference type="SUPFAM" id="SSF111369">
    <property type="entry name" value="HlyD-like secretion proteins"/>
    <property type="match status" value="3"/>
</dbReference>
<name>A0A0C3MDT8_9PORP</name>
<dbReference type="EMBL" id="JPIU01000039">
    <property type="protein sequence ID" value="KIO44598.1"/>
    <property type="molecule type" value="Genomic_DNA"/>
</dbReference>
<reference evidence="3 4" key="1">
    <citation type="submission" date="2014-07" db="EMBL/GenBank/DDBJ databases">
        <title>Porphyromonadaceae bacterium OUH 308042 = ATCC BAA-2681 = DSM 28342 draft genome.</title>
        <authorList>
            <person name="Sydenham T.V."/>
            <person name="Hasman H."/>
            <person name="Justensen U.S."/>
        </authorList>
    </citation>
    <scope>NUCLEOTIDE SEQUENCE [LARGE SCALE GENOMIC DNA]</scope>
    <source>
        <strain evidence="3 4">OUH 308042</strain>
    </source>
</reference>
<organism evidence="3 4">
    <name type="scientific">Sanguibacteroides justesenii</name>
    <dbReference type="NCBI Taxonomy" id="1547597"/>
    <lineage>
        <taxon>Bacteria</taxon>
        <taxon>Pseudomonadati</taxon>
        <taxon>Bacteroidota</taxon>
        <taxon>Bacteroidia</taxon>
        <taxon>Bacteroidales</taxon>
        <taxon>Porphyromonadaceae</taxon>
        <taxon>Sanguibacteroides</taxon>
    </lineage>
</organism>
<dbReference type="Gene3D" id="2.40.30.170">
    <property type="match status" value="1"/>
</dbReference>
<keyword evidence="1" id="KW-0472">Membrane</keyword>
<protein>
    <submittedName>
        <fullName evidence="3">Hemolysin secretion protein D</fullName>
    </submittedName>
</protein>
<keyword evidence="1" id="KW-0812">Transmembrane</keyword>
<dbReference type="PANTHER" id="PTHR30438">
    <property type="entry name" value="36 KDA ANTIGEN-RELATED"/>
    <property type="match status" value="1"/>
</dbReference>
<feature type="transmembrane region" description="Helical" evidence="1">
    <location>
        <begin position="12"/>
        <end position="31"/>
    </location>
</feature>
<feature type="domain" description="YbhG-like alpha-helical hairpin" evidence="2">
    <location>
        <begin position="86"/>
        <end position="203"/>
    </location>
</feature>
<evidence type="ECO:0000313" key="3">
    <source>
        <dbReference type="EMBL" id="KIO44598.1"/>
    </source>
</evidence>